<dbReference type="InterPro" id="IPR014729">
    <property type="entry name" value="Rossmann-like_a/b/a_fold"/>
</dbReference>
<name>A0A0U2N9Z4_9CREN</name>
<dbReference type="Proteomes" id="UP000065473">
    <property type="component" value="Chromosome"/>
</dbReference>
<dbReference type="RefSeq" id="WP_011277233.1">
    <property type="nucleotide sequence ID" value="NZ_BHWZ01000001.1"/>
</dbReference>
<evidence type="ECO:0000313" key="3">
    <source>
        <dbReference type="EMBL" id="ALU32038.1"/>
    </source>
</evidence>
<dbReference type="CDD" id="cd01714">
    <property type="entry name" value="ETF_beta"/>
    <property type="match status" value="1"/>
</dbReference>
<accession>A0A0U2N9Z4</accession>
<dbReference type="OrthoDB" id="307696at2157"/>
<protein>
    <submittedName>
        <fullName evidence="2">Electron transfer flavoprotein subunit alpha</fullName>
    </submittedName>
</protein>
<dbReference type="SMR" id="A0A0U2N9Z4"/>
<dbReference type="Pfam" id="PF01012">
    <property type="entry name" value="ETF"/>
    <property type="match status" value="2"/>
</dbReference>
<dbReference type="EMBL" id="CP013694">
    <property type="protein sequence ID" value="ALU29309.1"/>
    <property type="molecule type" value="Genomic_DNA"/>
</dbReference>
<dbReference type="Gene3D" id="3.40.50.620">
    <property type="entry name" value="HUPs"/>
    <property type="match status" value="2"/>
</dbReference>
<gene>
    <name evidence="2" type="ORF">ATY89_04705</name>
    <name evidence="3" type="ORF">ATZ20_07730</name>
</gene>
<dbReference type="InterPro" id="IPR012255">
    <property type="entry name" value="ETF_b"/>
</dbReference>
<organism evidence="2 5">
    <name type="scientific">Sulfolobus acidocaldarius</name>
    <dbReference type="NCBI Taxonomy" id="2285"/>
    <lineage>
        <taxon>Archaea</taxon>
        <taxon>Thermoproteota</taxon>
        <taxon>Thermoprotei</taxon>
        <taxon>Sulfolobales</taxon>
        <taxon>Sulfolobaceae</taxon>
        <taxon>Sulfolobus</taxon>
    </lineage>
</organism>
<dbReference type="SMART" id="SM00893">
    <property type="entry name" value="ETF"/>
    <property type="match status" value="2"/>
</dbReference>
<dbReference type="InterPro" id="IPR033947">
    <property type="entry name" value="ETF_alpha_N"/>
</dbReference>
<dbReference type="InterPro" id="IPR014731">
    <property type="entry name" value="ETF_asu_C"/>
</dbReference>
<dbReference type="InterPro" id="IPR033948">
    <property type="entry name" value="ETF_beta_N"/>
</dbReference>
<sequence>MAELKIVVSIKQVPDADDLRIDPVTNNLVREGVPAVINPPDYHAIEEAIRLKERFGGKTMVLTMGPGQAEVALREALAMGIDEAYLISDRAMAGADTWATSYTVAKAVQRLGGADIILFGRRAVDGETEQVGPQTGKWLGIPVVAYVREIRSIENGKAVVVRTTEFEEEVIEVPLPAVFTILETANKPRQPDILSLIKAKTAKVTVWNKDDIKAEPTKIGLAGSPTKVIKVSPPPKTRKPEIIDGKKDPEKAAEWFLNKIYESLKEAESSLKEYVKPKAKVKVNSEIWVYIDHIGDRINKASLEILSEARRIADLMDTSVAGVVIGGESVKGIINEVYEYGADKVYFAETKGYDRYDNEVYTKALAKLAKKYKPEGIFFPGTRAARELASTSAIEIDTGLIADCTNFDVDDKGVLLATRPDFGGKEMSTIVCPRHRPVMVTTRAGVFMPLPRMPGRTGELIKEEIEDLYSRLKVLEYKNIEKRNILTEADIVVGVGRGIKSPENIKKFEEFATALGGVLGVSKPLADMGWYPKDRQIGQTGTTIRPKVYIALGVSGAVQHLVGILSSRKIGAINLDQSAPIFDNCDFGVVGDIFEIVPKMMELIKKKGE</sequence>
<dbReference type="Pfam" id="PF00766">
    <property type="entry name" value="ETF_alpha"/>
    <property type="match status" value="1"/>
</dbReference>
<feature type="domain" description="Electron transfer flavoprotein alpha/beta-subunit N-terminal" evidence="1">
    <location>
        <begin position="287"/>
        <end position="476"/>
    </location>
</feature>
<dbReference type="PaxDb" id="1435377-SUSAZ_01595"/>
<dbReference type="PANTHER" id="PTHR21294:SF17">
    <property type="entry name" value="PROTEIN FIXA"/>
    <property type="match status" value="1"/>
</dbReference>
<evidence type="ECO:0000313" key="2">
    <source>
        <dbReference type="EMBL" id="ALU29309.1"/>
    </source>
</evidence>
<dbReference type="SUPFAM" id="SSF52467">
    <property type="entry name" value="DHS-like NAD/FAD-binding domain"/>
    <property type="match status" value="1"/>
</dbReference>
<dbReference type="GeneID" id="14550845"/>
<dbReference type="Gene3D" id="3.40.50.1220">
    <property type="entry name" value="TPP-binding domain"/>
    <property type="match status" value="1"/>
</dbReference>
<evidence type="ECO:0000313" key="5">
    <source>
        <dbReference type="Proteomes" id="UP000065473"/>
    </source>
</evidence>
<dbReference type="PANTHER" id="PTHR21294">
    <property type="entry name" value="ELECTRON TRANSFER FLAVOPROTEIN BETA-SUBUNIT"/>
    <property type="match status" value="1"/>
</dbReference>
<dbReference type="EMBL" id="CP013695">
    <property type="protein sequence ID" value="ALU32038.1"/>
    <property type="molecule type" value="Genomic_DNA"/>
</dbReference>
<feature type="domain" description="Electron transfer flavoprotein alpha/beta-subunit N-terminal" evidence="1">
    <location>
        <begin position="25"/>
        <end position="216"/>
    </location>
</feature>
<dbReference type="GO" id="GO:0009055">
    <property type="term" value="F:electron transfer activity"/>
    <property type="evidence" value="ECO:0007669"/>
    <property type="project" value="InterPro"/>
</dbReference>
<dbReference type="CDD" id="cd01715">
    <property type="entry name" value="ETF_alpha"/>
    <property type="match status" value="1"/>
</dbReference>
<dbReference type="InterPro" id="IPR014730">
    <property type="entry name" value="ETF_a/b_N"/>
</dbReference>
<evidence type="ECO:0000259" key="1">
    <source>
        <dbReference type="SMART" id="SM00893"/>
    </source>
</evidence>
<reference evidence="4 5" key="1">
    <citation type="submission" date="2015-12" db="EMBL/GenBank/DDBJ databases">
        <title>A stable core within a dynamic pangenome in Sulfolobus acidocaldarius.</title>
        <authorList>
            <person name="Anderson R."/>
            <person name="Kouris A."/>
            <person name="Seward C."/>
            <person name="Campbell K."/>
            <person name="Whitaker R."/>
        </authorList>
    </citation>
    <scope>NUCLEOTIDE SEQUENCE [LARGE SCALE GENOMIC DNA]</scope>
    <source>
        <strain evidence="2 5">GG12-C01-09</strain>
        <strain evidence="3 4">NG05B_CO5_07</strain>
    </source>
</reference>
<dbReference type="AlphaFoldDB" id="A0A0U2N9Z4"/>
<dbReference type="OMA" id="EMSTIVC"/>
<dbReference type="InterPro" id="IPR029035">
    <property type="entry name" value="DHS-like_NAD/FAD-binding_dom"/>
</dbReference>
<dbReference type="STRING" id="1435377.SUSAZ_01595"/>
<dbReference type="Proteomes" id="UP000060043">
    <property type="component" value="Chromosome"/>
</dbReference>
<dbReference type="SUPFAM" id="SSF52402">
    <property type="entry name" value="Adenine nucleotide alpha hydrolases-like"/>
    <property type="match status" value="2"/>
</dbReference>
<proteinExistence type="predicted"/>
<evidence type="ECO:0000313" key="4">
    <source>
        <dbReference type="Proteomes" id="UP000060043"/>
    </source>
</evidence>